<dbReference type="Gene3D" id="1.20.58.430">
    <property type="entry name" value="Type IV secretion system, VirB5-domain"/>
    <property type="match status" value="1"/>
</dbReference>
<dbReference type="EMBL" id="MK079571">
    <property type="protein sequence ID" value="AYU65745.1"/>
    <property type="molecule type" value="Genomic_DNA"/>
</dbReference>
<keyword evidence="3" id="KW-0614">Plasmid</keyword>
<accession>A0A3G4RJA3</accession>
<evidence type="ECO:0000313" key="3">
    <source>
        <dbReference type="EMBL" id="AYU65745.1"/>
    </source>
</evidence>
<organism evidence="3">
    <name type="scientific">Klebsiella pneumoniae</name>
    <dbReference type="NCBI Taxonomy" id="573"/>
    <lineage>
        <taxon>Bacteria</taxon>
        <taxon>Pseudomonadati</taxon>
        <taxon>Pseudomonadota</taxon>
        <taxon>Gammaproteobacteria</taxon>
        <taxon>Enterobacterales</taxon>
        <taxon>Enterobacteriaceae</taxon>
        <taxon>Klebsiella/Raoultella group</taxon>
        <taxon>Klebsiella</taxon>
        <taxon>Klebsiella pneumoniae complex</taxon>
    </lineage>
</organism>
<protein>
    <recommendedName>
        <fullName evidence="4">Type IV secretion system protein</fullName>
    </recommendedName>
</protein>
<dbReference type="InterPro" id="IPR014158">
    <property type="entry name" value="T4SS_VirB5"/>
</dbReference>
<geneLocation type="plasmid" evidence="3">
    <name>pHNBF16</name>
</geneLocation>
<dbReference type="AlphaFoldDB" id="A0A3G4RJA3"/>
<evidence type="ECO:0008006" key="4">
    <source>
        <dbReference type="Google" id="ProtNLM"/>
    </source>
</evidence>
<dbReference type="InterPro" id="IPR023220">
    <property type="entry name" value="T4SS_VirB5-domain"/>
</dbReference>
<proteinExistence type="predicted"/>
<name>A0A3G4RJA3_KLEPN</name>
<keyword evidence="2" id="KW-0732">Signal</keyword>
<dbReference type="Pfam" id="PF07996">
    <property type="entry name" value="T4SS"/>
    <property type="match status" value="1"/>
</dbReference>
<reference evidence="3" key="1">
    <citation type="submission" date="2018-10" db="EMBL/GenBank/DDBJ databases">
        <title>Complete sequence of plasmid pHNBF16.</title>
        <authorList>
            <person name="Liu J.H."/>
            <person name="Huang X."/>
            <person name="Luo J."/>
        </authorList>
    </citation>
    <scope>NUCLEOTIDE SEQUENCE</scope>
    <source>
        <strain evidence="3">6BF16CTX</strain>
        <plasmid evidence="3">pHNBF16</plasmid>
    </source>
</reference>
<feature type="signal peptide" evidence="2">
    <location>
        <begin position="1"/>
        <end position="20"/>
    </location>
</feature>
<feature type="coiled-coil region" evidence="1">
    <location>
        <begin position="31"/>
        <end position="65"/>
    </location>
</feature>
<evidence type="ECO:0000256" key="2">
    <source>
        <dbReference type="SAM" id="SignalP"/>
    </source>
</evidence>
<dbReference type="SUPFAM" id="SSF101082">
    <property type="entry name" value="Typo IV secretion system protein TraC"/>
    <property type="match status" value="1"/>
</dbReference>
<keyword evidence="1" id="KW-0175">Coiled coil</keyword>
<sequence length="209" mass="22820">MKYRNLFVLCALAVSARGFATGIPVVDAASLAQAIEEVSYLSQQLEVVKNQLETTKSQLTQATNLNTYVTGNSSYASLLNSDSLYNTLPTTLSGMYSSSTSANASALGLTSDNSIIQANDNVIASSMDNLDSLYADLRDRTTNIENLKSMLNSTTTPTQRQDLSNRLAYENLLLQNDQNQIQTAVKYADLKQQQVASKNANAFYASWMQ</sequence>
<evidence type="ECO:0000256" key="1">
    <source>
        <dbReference type="SAM" id="Coils"/>
    </source>
</evidence>
<feature type="chain" id="PRO_5018220700" description="Type IV secretion system protein" evidence="2">
    <location>
        <begin position="21"/>
        <end position="209"/>
    </location>
</feature>